<proteinExistence type="inferred from homology"/>
<evidence type="ECO:0000256" key="4">
    <source>
        <dbReference type="ARBA" id="ARBA00023242"/>
    </source>
</evidence>
<feature type="compositionally biased region" description="Low complexity" evidence="6">
    <location>
        <begin position="541"/>
        <end position="551"/>
    </location>
</feature>
<dbReference type="EMBL" id="BPLR01017289">
    <property type="protein sequence ID" value="GIY90089.1"/>
    <property type="molecule type" value="Genomic_DNA"/>
</dbReference>
<protein>
    <submittedName>
        <fullName evidence="8">HSF_DOMAIN domain-containing protein</fullName>
    </submittedName>
</protein>
<comment type="caution">
    <text evidence="8">The sequence shown here is derived from an EMBL/GenBank/DDBJ whole genome shotgun (WGS) entry which is preliminary data.</text>
</comment>
<dbReference type="InterPro" id="IPR000232">
    <property type="entry name" value="HSF_DNA-bd"/>
</dbReference>
<dbReference type="SUPFAM" id="SSF46785">
    <property type="entry name" value="Winged helix' DNA-binding domain"/>
    <property type="match status" value="1"/>
</dbReference>
<evidence type="ECO:0000256" key="6">
    <source>
        <dbReference type="SAM" id="MobiDB-lite"/>
    </source>
</evidence>
<feature type="region of interest" description="Disordered" evidence="6">
    <location>
        <begin position="531"/>
        <end position="551"/>
    </location>
</feature>
<gene>
    <name evidence="8" type="primary">AVEN_270468_1</name>
    <name evidence="8" type="ORF">CEXT_748411</name>
</gene>
<dbReference type="Proteomes" id="UP001054945">
    <property type="component" value="Unassembled WGS sequence"/>
</dbReference>
<evidence type="ECO:0000256" key="3">
    <source>
        <dbReference type="ARBA" id="ARBA00023125"/>
    </source>
</evidence>
<dbReference type="Pfam" id="PF00447">
    <property type="entry name" value="HSF_DNA-bind"/>
    <property type="match status" value="1"/>
</dbReference>
<keyword evidence="3" id="KW-0238">DNA-binding</keyword>
<comment type="subcellular location">
    <subcellularLocation>
        <location evidence="1">Nucleus</location>
    </subcellularLocation>
</comment>
<dbReference type="InterPro" id="IPR036388">
    <property type="entry name" value="WH-like_DNA-bd_sf"/>
</dbReference>
<dbReference type="Gene3D" id="1.10.10.10">
    <property type="entry name" value="Winged helix-like DNA-binding domain superfamily/Winged helix DNA-binding domain"/>
    <property type="match status" value="1"/>
</dbReference>
<accession>A0AAV4X8A4</accession>
<keyword evidence="4" id="KW-0539">Nucleus</keyword>
<dbReference type="GO" id="GO:0005634">
    <property type="term" value="C:nucleus"/>
    <property type="evidence" value="ECO:0007669"/>
    <property type="project" value="UniProtKB-SubCell"/>
</dbReference>
<feature type="domain" description="HSF-type DNA-binding" evidence="7">
    <location>
        <begin position="1"/>
        <end position="85"/>
    </location>
</feature>
<evidence type="ECO:0000313" key="8">
    <source>
        <dbReference type="EMBL" id="GIY90089.1"/>
    </source>
</evidence>
<evidence type="ECO:0000256" key="1">
    <source>
        <dbReference type="ARBA" id="ARBA00004123"/>
    </source>
</evidence>
<evidence type="ECO:0000259" key="7">
    <source>
        <dbReference type="SMART" id="SM00415"/>
    </source>
</evidence>
<keyword evidence="9" id="KW-1185">Reference proteome</keyword>
<evidence type="ECO:0000256" key="5">
    <source>
        <dbReference type="RuleBase" id="RU004020"/>
    </source>
</evidence>
<evidence type="ECO:0000256" key="2">
    <source>
        <dbReference type="ARBA" id="ARBA00006403"/>
    </source>
</evidence>
<dbReference type="GO" id="GO:0003700">
    <property type="term" value="F:DNA-binding transcription factor activity"/>
    <property type="evidence" value="ECO:0007669"/>
    <property type="project" value="InterPro"/>
</dbReference>
<dbReference type="AlphaFoldDB" id="A0AAV4X8A4"/>
<evidence type="ECO:0000313" key="9">
    <source>
        <dbReference type="Proteomes" id="UP001054945"/>
    </source>
</evidence>
<comment type="similarity">
    <text evidence="2 5">Belongs to the HSF family.</text>
</comment>
<dbReference type="SMART" id="SM00415">
    <property type="entry name" value="HSF"/>
    <property type="match status" value="1"/>
</dbReference>
<dbReference type="GO" id="GO:0043565">
    <property type="term" value="F:sequence-specific DNA binding"/>
    <property type="evidence" value="ECO:0007669"/>
    <property type="project" value="InterPro"/>
</dbReference>
<dbReference type="InterPro" id="IPR036390">
    <property type="entry name" value="WH_DNA-bd_sf"/>
</dbReference>
<organism evidence="8 9">
    <name type="scientific">Caerostris extrusa</name>
    <name type="common">Bark spider</name>
    <name type="synonym">Caerostris bankana</name>
    <dbReference type="NCBI Taxonomy" id="172846"/>
    <lineage>
        <taxon>Eukaryota</taxon>
        <taxon>Metazoa</taxon>
        <taxon>Ecdysozoa</taxon>
        <taxon>Arthropoda</taxon>
        <taxon>Chelicerata</taxon>
        <taxon>Arachnida</taxon>
        <taxon>Araneae</taxon>
        <taxon>Araneomorphae</taxon>
        <taxon>Entelegynae</taxon>
        <taxon>Araneoidea</taxon>
        <taxon>Araneidae</taxon>
        <taxon>Caerostris</taxon>
    </lineage>
</organism>
<name>A0AAV4X8A4_CAEEX</name>
<reference evidence="8 9" key="1">
    <citation type="submission" date="2021-06" db="EMBL/GenBank/DDBJ databases">
        <title>Caerostris extrusa draft genome.</title>
        <authorList>
            <person name="Kono N."/>
            <person name="Arakawa K."/>
        </authorList>
    </citation>
    <scope>NUCLEOTIDE SEQUENCE [LARGE SCALE GENOMIC DNA]</scope>
</reference>
<sequence>MISKQLAASLRRWSKSGNHVLVDSIGIKEELFHPQIFNVKSNQHVLRQLAYYNFQKIDHKSRIWEFKHRFFKAGRKDLIQFVKRQTQKSTRIAESLLRSEWRRQRFFESDEDAEIDYENPVMLTSPQRKRRRMMQSHISPFCPFESKLQIVESPFDRSNSEEELAVPREKIEIPSSKESDTNQSLIDNGSILNNSVATTVDLKPFNATNKFIIENTTNQILAEYPSDRFYIKPDGKNILLEIRVLNGTLYHYTGRKRIRETVETVNISDRLLLDSCPLFSYSNQYWNTLSTENNFNSCLPIRMGILENGINEIQKISRVFDITRHKNSPDDSMQRNSPQSHIFRANAEAHFNHECPIENLSRVKWETWEEADDEIPWDSLYQTIEKLNSDQNSSSWLPNFETIACKSFPGFSTGLYDKCSEFKEGLQNAPHESQINPPYCDLDHDFFNDSPLNGPPSLAIKQEMIDISQSDWDEQKKSLAIKQEMIDISQSDLDEQKKFIDLEANNFAQDSNTYAGLNFYLPATNKINENEGNSFKRSMPENSNNNASTAATQENNSLLEIGPIPFNHSKIEKLFGLRNQ</sequence>